<comment type="subunit">
    <text evidence="8">The ABC transporter complex is composed of one ATP-binding protein (MglA), two transmembrane proteins (MglC) and a solute-binding protein (MglB).</text>
</comment>
<reference evidence="11 13" key="1">
    <citation type="submission" date="2015-09" db="EMBL/GenBank/DDBJ databases">
        <authorList>
            <consortium name="Pathogen Informatics"/>
        </authorList>
    </citation>
    <scope>NUCLEOTIDE SEQUENCE [LARGE SCALE GENOMIC DNA]</scope>
    <source>
        <strain evidence="11 13">2789STDY5834960</strain>
    </source>
</reference>
<evidence type="ECO:0000256" key="2">
    <source>
        <dbReference type="ARBA" id="ARBA00022448"/>
    </source>
</evidence>
<protein>
    <recommendedName>
        <fullName evidence="9">D-galactose/methyl-galactoside binding periplasmic protein MglB</fullName>
    </recommendedName>
</protein>
<sequence length="367" mass="40372">MCGAEKVRHMLMGEQVLKKWKKSKKMTVAFGGILVMSVVIGGCGGREDAKKSIKIGISVYDQYDTFVSEMMKDFNDYATKKEEETGVAINIDTYNASASQSTQNSQVENMITEGCDVICVNLVDRTDPTAIIDLAEKNNIPVIFFNRELVEEDLERWTRLYYVGAQAFESGIMQGELAAEAFLTDQSLDKNGDGIFQYVVLEGEAGHQDAIVRTEYSVSTMIDSGVEVEKLGYAIANWNRAQAQTKMAQLMSQFGDSIELVIANNDDMALGAIDALKASDLTKDEWPAVIGIDGTDVGLEAVKNKEMIGTVYNDKEGQADAMLNLAYELSTGGDLSDLNLIDGKYIRLPYARVTCDDVDSYMEGDTE</sequence>
<dbReference type="InterPro" id="IPR028082">
    <property type="entry name" value="Peripla_BP_I"/>
</dbReference>
<dbReference type="CDD" id="cd01539">
    <property type="entry name" value="PBP1_GGBP"/>
    <property type="match status" value="1"/>
</dbReference>
<dbReference type="Proteomes" id="UP000478483">
    <property type="component" value="Unassembled WGS sequence"/>
</dbReference>
<evidence type="ECO:0000313" key="13">
    <source>
        <dbReference type="Proteomes" id="UP000095350"/>
    </source>
</evidence>
<dbReference type="GO" id="GO:0046872">
    <property type="term" value="F:metal ion binding"/>
    <property type="evidence" value="ECO:0007669"/>
    <property type="project" value="UniProtKB-KW"/>
</dbReference>
<dbReference type="Gene3D" id="3.40.50.2300">
    <property type="match status" value="2"/>
</dbReference>
<evidence type="ECO:0000313" key="11">
    <source>
        <dbReference type="EMBL" id="CUN30280.1"/>
    </source>
</evidence>
<evidence type="ECO:0000256" key="6">
    <source>
        <dbReference type="ARBA" id="ARBA00022764"/>
    </source>
</evidence>
<dbReference type="PaxDb" id="166486-ERS852572_03478"/>
<evidence type="ECO:0000256" key="5">
    <source>
        <dbReference type="ARBA" id="ARBA00022729"/>
    </source>
</evidence>
<dbReference type="InterPro" id="IPR044085">
    <property type="entry name" value="MglB-like_PBP1"/>
</dbReference>
<keyword evidence="7" id="KW-0106">Calcium</keyword>
<name>A0A173VU38_9FIRM</name>
<evidence type="ECO:0000256" key="8">
    <source>
        <dbReference type="ARBA" id="ARBA00034323"/>
    </source>
</evidence>
<evidence type="ECO:0000259" key="10">
    <source>
        <dbReference type="Pfam" id="PF13407"/>
    </source>
</evidence>
<evidence type="ECO:0000256" key="4">
    <source>
        <dbReference type="ARBA" id="ARBA00022723"/>
    </source>
</evidence>
<dbReference type="Proteomes" id="UP000095350">
    <property type="component" value="Unassembled WGS sequence"/>
</dbReference>
<evidence type="ECO:0000256" key="7">
    <source>
        <dbReference type="ARBA" id="ARBA00022837"/>
    </source>
</evidence>
<dbReference type="InterPro" id="IPR025997">
    <property type="entry name" value="SBP_2_dom"/>
</dbReference>
<organism evidence="11 13">
    <name type="scientific">Roseburia intestinalis</name>
    <dbReference type="NCBI Taxonomy" id="166486"/>
    <lineage>
        <taxon>Bacteria</taxon>
        <taxon>Bacillati</taxon>
        <taxon>Bacillota</taxon>
        <taxon>Clostridia</taxon>
        <taxon>Lachnospirales</taxon>
        <taxon>Lachnospiraceae</taxon>
        <taxon>Roseburia</taxon>
    </lineage>
</organism>
<keyword evidence="4" id="KW-0479">Metal-binding</keyword>
<keyword evidence="6" id="KW-0574">Periplasm</keyword>
<dbReference type="GO" id="GO:0030288">
    <property type="term" value="C:outer membrane-bounded periplasmic space"/>
    <property type="evidence" value="ECO:0007669"/>
    <property type="project" value="TreeGrafter"/>
</dbReference>
<reference evidence="12 14" key="2">
    <citation type="journal article" date="2019" name="Nat. Med.">
        <title>A library of human gut bacterial isolates paired with longitudinal multiomics data enables mechanistic microbiome research.</title>
        <authorList>
            <person name="Poyet M."/>
            <person name="Groussin M."/>
            <person name="Gibbons S.M."/>
            <person name="Avila-Pacheco J."/>
            <person name="Jiang X."/>
            <person name="Kearney S.M."/>
            <person name="Perrotta A.R."/>
            <person name="Berdy B."/>
            <person name="Zhao S."/>
            <person name="Lieberman T.D."/>
            <person name="Swanson P.K."/>
            <person name="Smith M."/>
            <person name="Roesemann S."/>
            <person name="Alexander J.E."/>
            <person name="Rich S.A."/>
            <person name="Livny J."/>
            <person name="Vlamakis H."/>
            <person name="Clish C."/>
            <person name="Bullock K."/>
            <person name="Deik A."/>
            <person name="Scott J."/>
            <person name="Pierce K.A."/>
            <person name="Xavier R.J."/>
            <person name="Alm E.J."/>
        </authorList>
    </citation>
    <scope>NUCLEOTIDE SEQUENCE [LARGE SCALE GENOMIC DNA]</scope>
    <source>
        <strain evidence="12 14">BIOML-A1</strain>
    </source>
</reference>
<dbReference type="PANTHER" id="PTHR30036">
    <property type="entry name" value="D-XYLOSE-BINDING PERIPLASMIC PROTEIN"/>
    <property type="match status" value="1"/>
</dbReference>
<dbReference type="GO" id="GO:0030246">
    <property type="term" value="F:carbohydrate binding"/>
    <property type="evidence" value="ECO:0007669"/>
    <property type="project" value="InterPro"/>
</dbReference>
<evidence type="ECO:0000313" key="12">
    <source>
        <dbReference type="EMBL" id="MTR84775.1"/>
    </source>
</evidence>
<dbReference type="InterPro" id="IPR050555">
    <property type="entry name" value="Bact_Solute-Bind_Prot2"/>
</dbReference>
<dbReference type="AlphaFoldDB" id="A0A173VU38"/>
<evidence type="ECO:0000256" key="3">
    <source>
        <dbReference type="ARBA" id="ARBA00022597"/>
    </source>
</evidence>
<evidence type="ECO:0000256" key="9">
    <source>
        <dbReference type="ARBA" id="ARBA00034344"/>
    </source>
</evidence>
<evidence type="ECO:0000256" key="1">
    <source>
        <dbReference type="ARBA" id="ARBA00004196"/>
    </source>
</evidence>
<dbReference type="EMBL" id="WNAJ01000006">
    <property type="protein sequence ID" value="MTR84775.1"/>
    <property type="molecule type" value="Genomic_DNA"/>
</dbReference>
<accession>A0A173VU38</accession>
<gene>
    <name evidence="11" type="primary">mglB_3</name>
    <name evidence="11" type="ORF">ERS852572_03478</name>
    <name evidence="12" type="ORF">GMD50_06825</name>
</gene>
<dbReference type="EMBL" id="CYXZ01000037">
    <property type="protein sequence ID" value="CUN30280.1"/>
    <property type="molecule type" value="Genomic_DNA"/>
</dbReference>
<keyword evidence="3" id="KW-0762">Sugar transport</keyword>
<proteinExistence type="predicted"/>
<dbReference type="STRING" id="166486.ERS852572_03478"/>
<feature type="domain" description="Periplasmic binding protein" evidence="10">
    <location>
        <begin position="55"/>
        <end position="332"/>
    </location>
</feature>
<keyword evidence="5" id="KW-0732">Signal</keyword>
<comment type="subcellular location">
    <subcellularLocation>
        <location evidence="1">Cell envelope</location>
    </subcellularLocation>
</comment>
<evidence type="ECO:0000313" key="14">
    <source>
        <dbReference type="Proteomes" id="UP000478483"/>
    </source>
</evidence>
<dbReference type="PANTHER" id="PTHR30036:SF2">
    <property type="entry name" value="D-GALACTOSE_METHYL-GALACTOSIDE BINDING PERIPLASMIC PROTEIN MGLB"/>
    <property type="match status" value="1"/>
</dbReference>
<dbReference type="Pfam" id="PF13407">
    <property type="entry name" value="Peripla_BP_4"/>
    <property type="match status" value="1"/>
</dbReference>
<keyword evidence="2" id="KW-0813">Transport</keyword>
<dbReference type="OrthoDB" id="9769193at2"/>
<dbReference type="SUPFAM" id="SSF53822">
    <property type="entry name" value="Periplasmic binding protein-like I"/>
    <property type="match status" value="1"/>
</dbReference>